<dbReference type="Pfam" id="PF00304">
    <property type="entry name" value="Gamma-thionin"/>
    <property type="match status" value="1"/>
</dbReference>
<dbReference type="eggNOG" id="ENOG502R3S0">
    <property type="taxonomic scope" value="Eukaryota"/>
</dbReference>
<dbReference type="PANTHER" id="PTHR33147">
    <property type="entry name" value="DEFENSIN-LIKE PROTEIN 1"/>
    <property type="match status" value="1"/>
</dbReference>
<name>A0A0D9W2I6_9ORYZ</name>
<dbReference type="HOGENOM" id="CLU_161668_1_0_1"/>
<keyword evidence="1 3" id="KW-0732">Signal</keyword>
<evidence type="ECO:0000313" key="6">
    <source>
        <dbReference type="Proteomes" id="UP000032180"/>
    </source>
</evidence>
<dbReference type="STRING" id="77586.A0A0D9W2I6"/>
<dbReference type="SMART" id="SM00505">
    <property type="entry name" value="Knot1"/>
    <property type="match status" value="1"/>
</dbReference>
<dbReference type="PANTHER" id="PTHR33147:SF39">
    <property type="entry name" value="DRO1 PROTEIN-RELATED"/>
    <property type="match status" value="1"/>
</dbReference>
<dbReference type="Gramene" id="LPERR04G02420.1">
    <property type="protein sequence ID" value="LPERR04G02420.1"/>
    <property type="gene ID" value="LPERR04G02420"/>
</dbReference>
<evidence type="ECO:0000259" key="4">
    <source>
        <dbReference type="SMART" id="SM00505"/>
    </source>
</evidence>
<evidence type="ECO:0000313" key="5">
    <source>
        <dbReference type="EnsemblPlants" id="LPERR04G02420.1"/>
    </source>
</evidence>
<dbReference type="AlphaFoldDB" id="A0A0D9W2I6"/>
<reference evidence="5" key="3">
    <citation type="submission" date="2015-04" db="UniProtKB">
        <authorList>
            <consortium name="EnsemblPlants"/>
        </authorList>
    </citation>
    <scope>IDENTIFICATION</scope>
</reference>
<organism evidence="5 6">
    <name type="scientific">Leersia perrieri</name>
    <dbReference type="NCBI Taxonomy" id="77586"/>
    <lineage>
        <taxon>Eukaryota</taxon>
        <taxon>Viridiplantae</taxon>
        <taxon>Streptophyta</taxon>
        <taxon>Embryophyta</taxon>
        <taxon>Tracheophyta</taxon>
        <taxon>Spermatophyta</taxon>
        <taxon>Magnoliopsida</taxon>
        <taxon>Liliopsida</taxon>
        <taxon>Poales</taxon>
        <taxon>Poaceae</taxon>
        <taxon>BOP clade</taxon>
        <taxon>Oryzoideae</taxon>
        <taxon>Oryzeae</taxon>
        <taxon>Oryzinae</taxon>
        <taxon>Leersia</taxon>
    </lineage>
</organism>
<evidence type="ECO:0000256" key="1">
    <source>
        <dbReference type="ARBA" id="ARBA00022729"/>
    </source>
</evidence>
<proteinExistence type="predicted"/>
<evidence type="ECO:0000256" key="3">
    <source>
        <dbReference type="SAM" id="SignalP"/>
    </source>
</evidence>
<reference evidence="5 6" key="1">
    <citation type="submission" date="2012-08" db="EMBL/GenBank/DDBJ databases">
        <title>Oryza genome evolution.</title>
        <authorList>
            <person name="Wing R.A."/>
        </authorList>
    </citation>
    <scope>NUCLEOTIDE SEQUENCE</scope>
</reference>
<keyword evidence="2" id="KW-1015">Disulfide bond</keyword>
<feature type="domain" description="Knottins-like" evidence="4">
    <location>
        <begin position="33"/>
        <end position="78"/>
    </location>
</feature>
<reference evidence="6" key="2">
    <citation type="submission" date="2013-12" db="EMBL/GenBank/DDBJ databases">
        <authorList>
            <person name="Yu Y."/>
            <person name="Lee S."/>
            <person name="de Baynast K."/>
            <person name="Wissotski M."/>
            <person name="Liu L."/>
            <person name="Talag J."/>
            <person name="Goicoechea J."/>
            <person name="Angelova A."/>
            <person name="Jetty R."/>
            <person name="Kudrna D."/>
            <person name="Golser W."/>
            <person name="Rivera L."/>
            <person name="Zhang J."/>
            <person name="Wing R."/>
        </authorList>
    </citation>
    <scope>NUCLEOTIDE SEQUENCE</scope>
</reference>
<dbReference type="PRINTS" id="PR00288">
    <property type="entry name" value="PUROTHIONIN"/>
</dbReference>
<protein>
    <recommendedName>
        <fullName evidence="4">Knottins-like domain-containing protein</fullName>
    </recommendedName>
</protein>
<dbReference type="SUPFAM" id="SSF57095">
    <property type="entry name" value="Scorpion toxin-like"/>
    <property type="match status" value="1"/>
</dbReference>
<dbReference type="CDD" id="cd00107">
    <property type="entry name" value="Knot1"/>
    <property type="match status" value="1"/>
</dbReference>
<evidence type="ECO:0000256" key="2">
    <source>
        <dbReference type="ARBA" id="ARBA00023157"/>
    </source>
</evidence>
<dbReference type="InterPro" id="IPR036574">
    <property type="entry name" value="Scorpion_toxin-like_sf"/>
</dbReference>
<dbReference type="InterPro" id="IPR003614">
    <property type="entry name" value="Knottins"/>
</dbReference>
<keyword evidence="6" id="KW-1185">Reference proteome</keyword>
<dbReference type="EnsemblPlants" id="LPERR04G02420.1">
    <property type="protein sequence ID" value="LPERR04G02420.1"/>
    <property type="gene ID" value="LPERR04G02420"/>
</dbReference>
<feature type="chain" id="PRO_5002348315" description="Knottins-like domain-containing protein" evidence="3">
    <location>
        <begin position="23"/>
        <end position="78"/>
    </location>
</feature>
<dbReference type="PROSITE" id="PS00940">
    <property type="entry name" value="GAMMA_THIONIN"/>
    <property type="match status" value="1"/>
</dbReference>
<accession>A0A0D9W2I6</accession>
<dbReference type="Gene3D" id="3.30.30.10">
    <property type="entry name" value="Knottin, scorpion toxin-like"/>
    <property type="match status" value="1"/>
</dbReference>
<dbReference type="Proteomes" id="UP000032180">
    <property type="component" value="Chromosome 4"/>
</dbReference>
<sequence length="78" mass="8598">MEASRKFFPAVVLLLLVVVATADLAPVQAVARQCETKSERFAGLCMVEENCANVCRTEGFMNGRCSVWVRNCICIKPC</sequence>
<dbReference type="GO" id="GO:0006952">
    <property type="term" value="P:defense response"/>
    <property type="evidence" value="ECO:0007669"/>
    <property type="project" value="InterPro"/>
</dbReference>
<feature type="signal peptide" evidence="3">
    <location>
        <begin position="1"/>
        <end position="22"/>
    </location>
</feature>
<dbReference type="InterPro" id="IPR008176">
    <property type="entry name" value="Defensin_plant"/>
</dbReference>